<dbReference type="EMBL" id="CP003682">
    <property type="protein sequence ID" value="AFP65555.1"/>
    <property type="molecule type" value="Genomic_DNA"/>
</dbReference>
<feature type="coiled-coil region" evidence="1">
    <location>
        <begin position="297"/>
        <end position="324"/>
    </location>
</feature>
<keyword evidence="1" id="KW-0175">Coiled coil</keyword>
<protein>
    <recommendedName>
        <fullName evidence="8">Translocon at the inner envelope membrane of chloroplasts 214</fullName>
    </recommendedName>
</protein>
<proteinExistence type="predicted"/>
<evidence type="ECO:0008006" key="8">
    <source>
        <dbReference type="Google" id="ProtNLM"/>
    </source>
</evidence>
<gene>
    <name evidence="4" type="ORF">CMESO_178</name>
    <name evidence="5" type="ORF">CMESO_209</name>
    <name evidence="6" type="ORF">CMESO_402</name>
</gene>
<evidence type="ECO:0000256" key="1">
    <source>
        <dbReference type="SAM" id="Coils"/>
    </source>
</evidence>
<accession>J7G7V3</accession>
<evidence type="ECO:0000256" key="3">
    <source>
        <dbReference type="SAM" id="SignalP"/>
    </source>
</evidence>
<sequence length="430" mass="51197">MVSFFLKSLFSFLAAEKFYSKKKNFYKILCDTVKKIYATVELNILGIFQEKIALVVYRTTRYLLEILAKITAPFYLKKKKKKKISESLQIKKKKKIQSETESNPGVGVGVGIRSNDAVQAGLRWKKPDTWADQFKHWIVQRKKKKKIEEQTNEQETKEMSPPTMSMSSKFSLGTWNTTQFKIPQKKKKKKEKRKKMSEYQTLSRRRLQIPKKKNNTFPKRSFLFFNSFPGYFQIKSEQISTLPSFSSFFSTEKQERKVFSDDLHPVILFPKKIILEKNRIDLNQILVGPNKFSDSEIHSCSKRKEEEEKEKEEEKERKKKEKISFFLPHFSFFFLEKYTLGALWAYPFFFKSKKKKKNGQYIFPMRSPFFFTNLSFWMQVSEENSAPDWIILSLIELLEAIPKNWIFLKQINPWGDLYGYFQESEEKEKK</sequence>
<dbReference type="Proteomes" id="UP000243348">
    <property type="component" value="Nucleomorph 2"/>
</dbReference>
<feature type="region of interest" description="Disordered" evidence="2">
    <location>
        <begin position="145"/>
        <end position="168"/>
    </location>
</feature>
<evidence type="ECO:0000313" key="4">
    <source>
        <dbReference type="EMBL" id="AFP65364.1"/>
    </source>
</evidence>
<reference evidence="5 7" key="1">
    <citation type="journal article" date="2012" name="Genome Biol. Evol.">
        <title>Nucleomorph genome sequence of the cryptophyte alga Chroomonas mesostigmatica CCMP1168 reveals lineage-specific gene loss and genome complexity.</title>
        <authorList>
            <person name="Moore C.E."/>
            <person name="Curtis B."/>
            <person name="Mills T."/>
            <person name="Tanifuji G."/>
            <person name="Archibald J.M."/>
        </authorList>
    </citation>
    <scope>NUCLEOTIDE SEQUENCE [LARGE SCALE GENOMIC DNA]</scope>
    <source>
        <strain evidence="5 7">CCMP1168</strain>
    </source>
</reference>
<dbReference type="EMBL" id="CP003680">
    <property type="protein sequence ID" value="AFP65364.1"/>
    <property type="molecule type" value="Genomic_DNA"/>
</dbReference>
<keyword evidence="3" id="KW-0732">Signal</keyword>
<dbReference type="AlphaFoldDB" id="J7G7V3"/>
<dbReference type="Proteomes" id="UP000243348">
    <property type="component" value="Nucleomorph 1"/>
</dbReference>
<dbReference type="Proteomes" id="UP000243348">
    <property type="component" value="Nucleomorph 3"/>
</dbReference>
<evidence type="ECO:0000256" key="2">
    <source>
        <dbReference type="SAM" id="MobiDB-lite"/>
    </source>
</evidence>
<feature type="region of interest" description="Disordered" evidence="2">
    <location>
        <begin position="181"/>
        <end position="205"/>
    </location>
</feature>
<organism evidence="5 7">
    <name type="scientific">Chroomonas mesostigmatica CCMP1168</name>
    <dbReference type="NCBI Taxonomy" id="1195612"/>
    <lineage>
        <taxon>Eukaryota</taxon>
        <taxon>Cryptophyceae</taxon>
        <taxon>Pyrenomonadales</taxon>
        <taxon>Chroomonadaceae</taxon>
        <taxon>Chroomonas</taxon>
    </lineage>
</organism>
<dbReference type="EMBL" id="CP003681">
    <property type="protein sequence ID" value="AFP65383.1"/>
    <property type="molecule type" value="Genomic_DNA"/>
</dbReference>
<feature type="signal peptide" evidence="3">
    <location>
        <begin position="1"/>
        <end position="15"/>
    </location>
</feature>
<feature type="chain" id="PRO_5011942390" description="Translocon at the inner envelope membrane of chloroplasts 214" evidence="3">
    <location>
        <begin position="16"/>
        <end position="430"/>
    </location>
</feature>
<geneLocation type="nucleomorph" evidence="5"/>
<evidence type="ECO:0000313" key="5">
    <source>
        <dbReference type="EMBL" id="AFP65383.1"/>
    </source>
</evidence>
<feature type="compositionally biased region" description="Basic residues" evidence="2">
    <location>
        <begin position="183"/>
        <end position="195"/>
    </location>
</feature>
<name>J7G7V3_9CRYP</name>
<feature type="compositionally biased region" description="Basic and acidic residues" evidence="2">
    <location>
        <begin position="146"/>
        <end position="158"/>
    </location>
</feature>
<evidence type="ECO:0000313" key="7">
    <source>
        <dbReference type="Proteomes" id="UP000243348"/>
    </source>
</evidence>
<evidence type="ECO:0000313" key="6">
    <source>
        <dbReference type="EMBL" id="AFP65555.1"/>
    </source>
</evidence>
<keyword evidence="5" id="KW-0542">Nucleomorph</keyword>